<dbReference type="EMBL" id="BT076935">
    <property type="protein sequence ID" value="ACO11359.1"/>
    <property type="molecule type" value="mRNA"/>
</dbReference>
<evidence type="ECO:0000256" key="6">
    <source>
        <dbReference type="SAM" id="MobiDB-lite"/>
    </source>
</evidence>
<dbReference type="InterPro" id="IPR012677">
    <property type="entry name" value="Nucleotide-bd_a/b_plait_sf"/>
</dbReference>
<dbReference type="GO" id="GO:0032543">
    <property type="term" value="P:mitochondrial translation"/>
    <property type="evidence" value="ECO:0007669"/>
    <property type="project" value="TreeGrafter"/>
</dbReference>
<dbReference type="InterPro" id="IPR013025">
    <property type="entry name" value="Ribosomal_uL23-like"/>
</dbReference>
<dbReference type="Gene3D" id="3.30.70.330">
    <property type="match status" value="1"/>
</dbReference>
<evidence type="ECO:0000256" key="5">
    <source>
        <dbReference type="ARBA" id="ARBA00041375"/>
    </source>
</evidence>
<dbReference type="GO" id="GO:0003735">
    <property type="term" value="F:structural constituent of ribosome"/>
    <property type="evidence" value="ECO:0007669"/>
    <property type="project" value="InterPro"/>
</dbReference>
<dbReference type="PANTHER" id="PTHR12059:SF5">
    <property type="entry name" value="LARGE RIBOSOMAL SUBUNIT PROTEIN UL23M"/>
    <property type="match status" value="1"/>
</dbReference>
<proteinExistence type="evidence at transcript level"/>
<comment type="similarity">
    <text evidence="1">Belongs to the universal ribosomal protein uL23 family.</text>
</comment>
<evidence type="ECO:0000256" key="3">
    <source>
        <dbReference type="ARBA" id="ARBA00023274"/>
    </source>
</evidence>
<protein>
    <recommendedName>
        <fullName evidence="4">Large ribosomal subunit protein uL23m</fullName>
    </recommendedName>
    <alternativeName>
        <fullName evidence="5">39S ribosomal protein L23, mitochondrial</fullName>
    </alternativeName>
</protein>
<dbReference type="SUPFAM" id="SSF54189">
    <property type="entry name" value="Ribosomal proteins S24e, L23 and L15e"/>
    <property type="match status" value="1"/>
</dbReference>
<name>C1BNV5_CALRO</name>
<keyword evidence="2 7" id="KW-0689">Ribosomal protein</keyword>
<dbReference type="EMBL" id="BT076284">
    <property type="protein sequence ID" value="ACO10708.1"/>
    <property type="molecule type" value="mRNA"/>
</dbReference>
<sequence length="151" mass="17711">MSTRIYPLYQRGNPQLRVFLPNFWMRLVRPVDESNPGNVIKFHVSPEMSRLDAKSYLEKIYGLPVMDVHSFHPSQKIKVSRLKSDILYKKEGHEFKVIYAVLPKDFSFSFPKVTEPLDEKDVEDPRKPLENEQKKAKRLIHRRGVPSAFSL</sequence>
<organism evidence="7">
    <name type="scientific">Caligus rogercresseyi</name>
    <name type="common">Sea louse</name>
    <dbReference type="NCBI Taxonomy" id="217165"/>
    <lineage>
        <taxon>Eukaryota</taxon>
        <taxon>Metazoa</taxon>
        <taxon>Ecdysozoa</taxon>
        <taxon>Arthropoda</taxon>
        <taxon>Crustacea</taxon>
        <taxon>Multicrustacea</taxon>
        <taxon>Hexanauplia</taxon>
        <taxon>Copepoda</taxon>
        <taxon>Siphonostomatoida</taxon>
        <taxon>Caligidae</taxon>
        <taxon>Caligus</taxon>
    </lineage>
</organism>
<evidence type="ECO:0000256" key="4">
    <source>
        <dbReference type="ARBA" id="ARBA00039977"/>
    </source>
</evidence>
<dbReference type="InterPro" id="IPR012678">
    <property type="entry name" value="Ribosomal_uL23/eL15/eS24_sf"/>
</dbReference>
<dbReference type="AlphaFoldDB" id="C1BNV5"/>
<reference evidence="7" key="1">
    <citation type="submission" date="2009-03" db="EMBL/GenBank/DDBJ databases">
        <title>Caligus rogercresseyi ESTs and full-length cDNAs.</title>
        <authorList>
            <person name="Yasuike M."/>
            <person name="von Schalburg K."/>
            <person name="Cooper G."/>
            <person name="Leong J."/>
            <person name="Jones S.R.M."/>
            <person name="Koop B.F."/>
        </authorList>
    </citation>
    <scope>NUCLEOTIDE SEQUENCE</scope>
    <source>
        <tissue evidence="7">Whole tissue</tissue>
    </source>
</reference>
<gene>
    <name evidence="7" type="primary">RM23</name>
</gene>
<dbReference type="GO" id="GO:0005762">
    <property type="term" value="C:mitochondrial large ribosomal subunit"/>
    <property type="evidence" value="ECO:0007669"/>
    <property type="project" value="TreeGrafter"/>
</dbReference>
<evidence type="ECO:0000256" key="1">
    <source>
        <dbReference type="ARBA" id="ARBA00006700"/>
    </source>
</evidence>
<feature type="region of interest" description="Disordered" evidence="6">
    <location>
        <begin position="117"/>
        <end position="137"/>
    </location>
</feature>
<feature type="compositionally biased region" description="Basic and acidic residues" evidence="6">
    <location>
        <begin position="117"/>
        <end position="134"/>
    </location>
</feature>
<keyword evidence="3" id="KW-0687">Ribonucleoprotein</keyword>
<dbReference type="PANTHER" id="PTHR12059">
    <property type="entry name" value="RIBOSOMAL PROTEIN L23-RELATED"/>
    <property type="match status" value="1"/>
</dbReference>
<accession>C1BNV5</accession>
<evidence type="ECO:0000313" key="7">
    <source>
        <dbReference type="EMBL" id="ACO10708.1"/>
    </source>
</evidence>
<evidence type="ECO:0000256" key="2">
    <source>
        <dbReference type="ARBA" id="ARBA00022980"/>
    </source>
</evidence>